<dbReference type="SMR" id="A0A834G941"/>
<evidence type="ECO:0000256" key="8">
    <source>
        <dbReference type="ARBA" id="ARBA00023078"/>
    </source>
</evidence>
<gene>
    <name evidence="11" type="ORF">RHSIM_Rhsim10G0133700</name>
</gene>
<dbReference type="EMBL" id="WJXA01000010">
    <property type="protein sequence ID" value="KAF7129109.1"/>
    <property type="molecule type" value="Genomic_DNA"/>
</dbReference>
<proteinExistence type="inferred from homology"/>
<name>A0A834G941_RHOSS</name>
<comment type="subcellular location">
    <subcellularLocation>
        <location evidence="1">Plastid</location>
        <location evidence="1">Chloroplast thylakoid membrane</location>
        <topology evidence="1">Peripheral membrane protein</topology>
        <orientation evidence="1">Lumenal side</orientation>
    </subcellularLocation>
</comment>
<dbReference type="Proteomes" id="UP000626092">
    <property type="component" value="Unassembled WGS sequence"/>
</dbReference>
<keyword evidence="9" id="KW-0472">Membrane</keyword>
<evidence type="ECO:0000256" key="9">
    <source>
        <dbReference type="ARBA" id="ARBA00023136"/>
    </source>
</evidence>
<evidence type="ECO:0000256" key="3">
    <source>
        <dbReference type="ARBA" id="ARBA00022528"/>
    </source>
</evidence>
<evidence type="ECO:0000256" key="5">
    <source>
        <dbReference type="ARBA" id="ARBA00022640"/>
    </source>
</evidence>
<dbReference type="Pfam" id="PF05479">
    <property type="entry name" value="PsaN"/>
    <property type="match status" value="1"/>
</dbReference>
<dbReference type="InterPro" id="IPR044907">
    <property type="entry name" value="PSAN_sf"/>
</dbReference>
<evidence type="ECO:0000256" key="2">
    <source>
        <dbReference type="ARBA" id="ARBA00010661"/>
    </source>
</evidence>
<keyword evidence="12" id="KW-1185">Reference proteome</keyword>
<organism evidence="11 12">
    <name type="scientific">Rhododendron simsii</name>
    <name type="common">Sims's rhododendron</name>
    <dbReference type="NCBI Taxonomy" id="118357"/>
    <lineage>
        <taxon>Eukaryota</taxon>
        <taxon>Viridiplantae</taxon>
        <taxon>Streptophyta</taxon>
        <taxon>Embryophyta</taxon>
        <taxon>Tracheophyta</taxon>
        <taxon>Spermatophyta</taxon>
        <taxon>Magnoliopsida</taxon>
        <taxon>eudicotyledons</taxon>
        <taxon>Gunneridae</taxon>
        <taxon>Pentapetalae</taxon>
        <taxon>asterids</taxon>
        <taxon>Ericales</taxon>
        <taxon>Ericaceae</taxon>
        <taxon>Ericoideae</taxon>
        <taxon>Rhodoreae</taxon>
        <taxon>Rhododendron</taxon>
    </lineage>
</organism>
<comment type="similarity">
    <text evidence="2">Belongs to the psaN family.</text>
</comment>
<reference evidence="11" key="1">
    <citation type="submission" date="2019-11" db="EMBL/GenBank/DDBJ databases">
        <authorList>
            <person name="Liu Y."/>
            <person name="Hou J."/>
            <person name="Li T.-Q."/>
            <person name="Guan C.-H."/>
            <person name="Wu X."/>
            <person name="Wu H.-Z."/>
            <person name="Ling F."/>
            <person name="Zhang R."/>
            <person name="Shi X.-G."/>
            <person name="Ren J.-P."/>
            <person name="Chen E.-F."/>
            <person name="Sun J.-M."/>
        </authorList>
    </citation>
    <scope>NUCLEOTIDE SEQUENCE</scope>
    <source>
        <strain evidence="11">Adult_tree_wgs_1</strain>
        <tissue evidence="11">Leaves</tissue>
    </source>
</reference>
<evidence type="ECO:0000256" key="6">
    <source>
        <dbReference type="ARBA" id="ARBA00022836"/>
    </source>
</evidence>
<keyword evidence="7" id="KW-0809">Transit peptide</keyword>
<dbReference type="PANTHER" id="PTHR36814:SF1">
    <property type="entry name" value="PHOTOSYSTEM I REACTION CENTER SUBUNIT N, CHLOROPLASTIC"/>
    <property type="match status" value="1"/>
</dbReference>
<dbReference type="GO" id="GO:0030093">
    <property type="term" value="C:chloroplast photosystem I"/>
    <property type="evidence" value="ECO:0007669"/>
    <property type="project" value="TreeGrafter"/>
</dbReference>
<comment type="caution">
    <text evidence="11">The sequence shown here is derived from an EMBL/GenBank/DDBJ whole genome shotgun (WGS) entry which is preliminary data.</text>
</comment>
<evidence type="ECO:0000256" key="10">
    <source>
        <dbReference type="ARBA" id="ARBA00072674"/>
    </source>
</evidence>
<sequence length="172" mass="18454">MAAMNSYVLASNYAISGVLSSEVIGCSKVSPMASAKFPVIKAQLASFSDSKQSNKITTGGSDGRRAALFGLAAAGLFAVSSSSPANAGVFEEYLEKSKANKELNDKKRLATSGANFARANTVEFGSCKFPENFTGCQDLAKQKKVKFLSEDIELECEGRDKYKCGSNVFWKW</sequence>
<keyword evidence="4" id="KW-0602">Photosynthesis</keyword>
<dbReference type="AlphaFoldDB" id="A0A834G941"/>
<dbReference type="PANTHER" id="PTHR36814">
    <property type="entry name" value="PHOTOSYSTEM I REACTION CENTER SUBUNIT N, CHLOROPLASTIC"/>
    <property type="match status" value="1"/>
</dbReference>
<keyword evidence="6" id="KW-0603">Photosystem I</keyword>
<keyword evidence="5" id="KW-0934">Plastid</keyword>
<keyword evidence="3" id="KW-0150">Chloroplast</keyword>
<accession>A0A834G941</accession>
<dbReference type="OrthoDB" id="512227at2759"/>
<dbReference type="FunFam" id="4.10.1190.10:FF:000001">
    <property type="entry name" value="Photosystem I reaction center subunit N"/>
    <property type="match status" value="1"/>
</dbReference>
<dbReference type="InterPro" id="IPR008796">
    <property type="entry name" value="PSAN"/>
</dbReference>
<evidence type="ECO:0000256" key="7">
    <source>
        <dbReference type="ARBA" id="ARBA00022946"/>
    </source>
</evidence>
<protein>
    <recommendedName>
        <fullName evidence="10">Photosystem I reaction center subunit N, chloroplastic</fullName>
    </recommendedName>
</protein>
<evidence type="ECO:0000256" key="1">
    <source>
        <dbReference type="ARBA" id="ARBA00004622"/>
    </source>
</evidence>
<evidence type="ECO:0000256" key="4">
    <source>
        <dbReference type="ARBA" id="ARBA00022531"/>
    </source>
</evidence>
<keyword evidence="8" id="KW-0793">Thylakoid</keyword>
<evidence type="ECO:0000313" key="11">
    <source>
        <dbReference type="EMBL" id="KAF7129109.1"/>
    </source>
</evidence>
<dbReference type="GO" id="GO:0015979">
    <property type="term" value="P:photosynthesis"/>
    <property type="evidence" value="ECO:0007669"/>
    <property type="project" value="UniProtKB-KW"/>
</dbReference>
<evidence type="ECO:0000313" key="12">
    <source>
        <dbReference type="Proteomes" id="UP000626092"/>
    </source>
</evidence>
<dbReference type="Gene3D" id="4.10.1190.10">
    <property type="entry name" value="Chlorophyll A-B binding protein"/>
    <property type="match status" value="1"/>
</dbReference>